<organism evidence="2 3">
    <name type="scientific">Streptomyces lunaelactis</name>
    <dbReference type="NCBI Taxonomy" id="1535768"/>
    <lineage>
        <taxon>Bacteria</taxon>
        <taxon>Bacillati</taxon>
        <taxon>Actinomycetota</taxon>
        <taxon>Actinomycetes</taxon>
        <taxon>Kitasatosporales</taxon>
        <taxon>Streptomycetaceae</taxon>
        <taxon>Streptomyces</taxon>
    </lineage>
</organism>
<keyword evidence="1" id="KW-0472">Membrane</keyword>
<keyword evidence="3" id="KW-1185">Reference proteome</keyword>
<keyword evidence="1" id="KW-0812">Transmembrane</keyword>
<sequence>MTITAAVLVPVVTAVAGVVSLLVQDRRVRRSRDGRRRLVFEDATRQVAFAAEWWGAKQLTADTPEALREPTAVANGWLDEASARVTAAEQPRTGEDPYVSVSRLLLLYRFRRRSAKAIRIAFYVALGIIATNATFILNDSDYRRQVGWNVWLLAVFGALALFLRFWAVSTDSPDQS</sequence>
<gene>
    <name evidence="2" type="ORF">SLUN_37845</name>
</gene>
<dbReference type="AlphaFoldDB" id="A0A2R4TFK1"/>
<reference evidence="2 3" key="1">
    <citation type="submission" date="2018-01" db="EMBL/GenBank/DDBJ databases">
        <title>Complete genome sequence of Streptomyces lunaelactis MM109T, a Ferroverdin A producer isolated from cave moonmilk deposits.</title>
        <authorList>
            <person name="Naome A."/>
            <person name="Martinet L."/>
            <person name="Maciejewska M."/>
            <person name="Anderssen S."/>
            <person name="Adam D."/>
            <person name="Tenconi E."/>
            <person name="Deflandre B."/>
            <person name="Arguelles-Arias A."/>
            <person name="Calusinska M."/>
            <person name="Copieters W."/>
            <person name="Karim L."/>
            <person name="Hanikenne M."/>
            <person name="Baurain D."/>
            <person name="van Wezel G."/>
            <person name="Smargiasso N."/>
            <person name="de Pauw E."/>
            <person name="Delfosse P."/>
            <person name="Rigali S."/>
        </authorList>
    </citation>
    <scope>NUCLEOTIDE SEQUENCE [LARGE SCALE GENOMIC DNA]</scope>
    <source>
        <strain evidence="2 3">MM109</strain>
    </source>
</reference>
<name>A0A2R4TFK1_9ACTN</name>
<proteinExistence type="predicted"/>
<dbReference type="EMBL" id="CP026304">
    <property type="protein sequence ID" value="AVZ77884.1"/>
    <property type="molecule type" value="Genomic_DNA"/>
</dbReference>
<keyword evidence="1" id="KW-1133">Transmembrane helix</keyword>
<dbReference type="KEGG" id="slk:SLUN_37845"/>
<protein>
    <submittedName>
        <fullName evidence="2">Uncharacterized protein</fullName>
    </submittedName>
</protein>
<evidence type="ECO:0000256" key="1">
    <source>
        <dbReference type="SAM" id="Phobius"/>
    </source>
</evidence>
<dbReference type="Proteomes" id="UP000244201">
    <property type="component" value="Chromosome"/>
</dbReference>
<evidence type="ECO:0000313" key="3">
    <source>
        <dbReference type="Proteomes" id="UP000244201"/>
    </source>
</evidence>
<accession>A0A2R4TFK1</accession>
<feature type="transmembrane region" description="Helical" evidence="1">
    <location>
        <begin position="6"/>
        <end position="23"/>
    </location>
</feature>
<evidence type="ECO:0000313" key="2">
    <source>
        <dbReference type="EMBL" id="AVZ77884.1"/>
    </source>
</evidence>
<feature type="transmembrane region" description="Helical" evidence="1">
    <location>
        <begin position="148"/>
        <end position="167"/>
    </location>
</feature>
<dbReference type="OrthoDB" id="4248317at2"/>
<feature type="transmembrane region" description="Helical" evidence="1">
    <location>
        <begin position="117"/>
        <end position="136"/>
    </location>
</feature>